<evidence type="ECO:0000256" key="6">
    <source>
        <dbReference type="PIRSR" id="PIRSR000138-1"/>
    </source>
</evidence>
<dbReference type="PROSITE" id="PS51349">
    <property type="entry name" value="FMN_HYDROXY_ACID_DH_2"/>
    <property type="match status" value="1"/>
</dbReference>
<comment type="similarity">
    <text evidence="5">Belongs to the FMN-dependent alpha-hydroxy acid dehydrogenase family.</text>
</comment>
<evidence type="ECO:0000313" key="9">
    <source>
        <dbReference type="EMBL" id="KAH7249598.1"/>
    </source>
</evidence>
<feature type="binding site" evidence="7">
    <location>
        <position position="322"/>
    </location>
    <ligand>
        <name>glyoxylate</name>
        <dbReference type="ChEBI" id="CHEBI:36655"/>
    </ligand>
</feature>
<keyword evidence="10" id="KW-1185">Reference proteome</keyword>
<feature type="domain" description="FMN hydroxy acid dehydrogenase" evidence="8">
    <location>
        <begin position="24"/>
        <end position="427"/>
    </location>
</feature>
<dbReference type="CDD" id="cd03332">
    <property type="entry name" value="LMO_FMN"/>
    <property type="match status" value="1"/>
</dbReference>
<dbReference type="SUPFAM" id="SSF51395">
    <property type="entry name" value="FMN-linked oxidoreductases"/>
    <property type="match status" value="1"/>
</dbReference>
<dbReference type="OrthoDB" id="25826at2759"/>
<dbReference type="InterPro" id="IPR012133">
    <property type="entry name" value="Alpha-hydoxy_acid_DH_FMN"/>
</dbReference>
<organism evidence="9 10">
    <name type="scientific">Fusarium solani</name>
    <name type="common">Filamentous fungus</name>
    <dbReference type="NCBI Taxonomy" id="169388"/>
    <lineage>
        <taxon>Eukaryota</taxon>
        <taxon>Fungi</taxon>
        <taxon>Dikarya</taxon>
        <taxon>Ascomycota</taxon>
        <taxon>Pezizomycotina</taxon>
        <taxon>Sordariomycetes</taxon>
        <taxon>Hypocreomycetidae</taxon>
        <taxon>Hypocreales</taxon>
        <taxon>Nectriaceae</taxon>
        <taxon>Fusarium</taxon>
        <taxon>Fusarium solani species complex</taxon>
    </lineage>
</organism>
<feature type="binding site" evidence="7">
    <location>
        <position position="50"/>
    </location>
    <ligand>
        <name>glyoxylate</name>
        <dbReference type="ChEBI" id="CHEBI:36655"/>
    </ligand>
</feature>
<keyword evidence="4" id="KW-0560">Oxidoreductase</keyword>
<keyword evidence="3 7" id="KW-0288">FMN</keyword>
<dbReference type="InterPro" id="IPR037396">
    <property type="entry name" value="FMN_HAD"/>
</dbReference>
<evidence type="ECO:0000256" key="3">
    <source>
        <dbReference type="ARBA" id="ARBA00022643"/>
    </source>
</evidence>
<comment type="caution">
    <text evidence="9">The sequence shown here is derived from an EMBL/GenBank/DDBJ whole genome shotgun (WGS) entry which is preliminary data.</text>
</comment>
<evidence type="ECO:0000256" key="4">
    <source>
        <dbReference type="ARBA" id="ARBA00023002"/>
    </source>
</evidence>
<dbReference type="Gene3D" id="3.20.20.70">
    <property type="entry name" value="Aldolase class I"/>
    <property type="match status" value="1"/>
</dbReference>
<dbReference type="InterPro" id="IPR008259">
    <property type="entry name" value="FMN_hydac_DH_AS"/>
</dbReference>
<dbReference type="Pfam" id="PF01070">
    <property type="entry name" value="FMN_dh"/>
    <property type="match status" value="1"/>
</dbReference>
<feature type="binding site" evidence="7">
    <location>
        <begin position="376"/>
        <end position="377"/>
    </location>
    <ligand>
        <name>FMN</name>
        <dbReference type="ChEBI" id="CHEBI:58210"/>
    </ligand>
</feature>
<dbReference type="PIRSF" id="PIRSF000138">
    <property type="entry name" value="Al-hdrx_acd_dh"/>
    <property type="match status" value="1"/>
</dbReference>
<evidence type="ECO:0000259" key="8">
    <source>
        <dbReference type="PROSITE" id="PS51349"/>
    </source>
</evidence>
<dbReference type="InterPro" id="IPR037350">
    <property type="entry name" value="LMO_FMN"/>
</dbReference>
<comment type="cofactor">
    <cofactor evidence="1">
        <name>FMN</name>
        <dbReference type="ChEBI" id="CHEBI:58210"/>
    </cofactor>
</comment>
<keyword evidence="2 7" id="KW-0285">Flavoprotein</keyword>
<reference evidence="9" key="1">
    <citation type="journal article" date="2021" name="Nat. Commun.">
        <title>Genetic determinants of endophytism in the Arabidopsis root mycobiome.</title>
        <authorList>
            <person name="Mesny F."/>
            <person name="Miyauchi S."/>
            <person name="Thiergart T."/>
            <person name="Pickel B."/>
            <person name="Atanasova L."/>
            <person name="Karlsson M."/>
            <person name="Huettel B."/>
            <person name="Barry K.W."/>
            <person name="Haridas S."/>
            <person name="Chen C."/>
            <person name="Bauer D."/>
            <person name="Andreopoulos W."/>
            <person name="Pangilinan J."/>
            <person name="LaButti K."/>
            <person name="Riley R."/>
            <person name="Lipzen A."/>
            <person name="Clum A."/>
            <person name="Drula E."/>
            <person name="Henrissat B."/>
            <person name="Kohler A."/>
            <person name="Grigoriev I.V."/>
            <person name="Martin F.M."/>
            <person name="Hacquard S."/>
        </authorList>
    </citation>
    <scope>NUCLEOTIDE SEQUENCE</scope>
    <source>
        <strain evidence="9">FSSC 5 MPI-SDFR-AT-0091</strain>
    </source>
</reference>
<feature type="binding site" evidence="7">
    <location>
        <position position="325"/>
    </location>
    <ligand>
        <name>glyoxylate</name>
        <dbReference type="ChEBI" id="CHEBI:36655"/>
    </ligand>
</feature>
<dbReference type="EMBL" id="JAGTJS010000013">
    <property type="protein sequence ID" value="KAH7249598.1"/>
    <property type="molecule type" value="Genomic_DNA"/>
</dbReference>
<feature type="binding site" evidence="7">
    <location>
        <begin position="111"/>
        <end position="113"/>
    </location>
    <ligand>
        <name>FMN</name>
        <dbReference type="ChEBI" id="CHEBI:58210"/>
    </ligand>
</feature>
<dbReference type="FunFam" id="3.20.20.70:FF:000132">
    <property type="entry name" value="FMN dependent dehydrogenase"/>
    <property type="match status" value="1"/>
</dbReference>
<feature type="binding site" evidence="7">
    <location>
        <position position="202"/>
    </location>
    <ligand>
        <name>glyoxylate</name>
        <dbReference type="ChEBI" id="CHEBI:36655"/>
    </ligand>
</feature>
<evidence type="ECO:0000256" key="2">
    <source>
        <dbReference type="ARBA" id="ARBA00022630"/>
    </source>
</evidence>
<feature type="active site" description="Proton acceptor" evidence="6">
    <location>
        <position position="322"/>
    </location>
</feature>
<dbReference type="GO" id="GO:0010181">
    <property type="term" value="F:FMN binding"/>
    <property type="evidence" value="ECO:0007669"/>
    <property type="project" value="InterPro"/>
</dbReference>
<accession>A0A9P9K6E2</accession>
<feature type="binding site" evidence="7">
    <location>
        <position position="193"/>
    </location>
    <ligand>
        <name>FMN</name>
        <dbReference type="ChEBI" id="CHEBI:58210"/>
    </ligand>
</feature>
<feature type="binding site" evidence="7">
    <location>
        <position position="320"/>
    </location>
    <ligand>
        <name>FMN</name>
        <dbReference type="ChEBI" id="CHEBI:58210"/>
    </ligand>
</feature>
<evidence type="ECO:0000256" key="1">
    <source>
        <dbReference type="ARBA" id="ARBA00001917"/>
    </source>
</evidence>
<sequence>MAPVTSSDALEYEKSIFDAGLHFARPSFTFQSSEWEPMAKNVLSATSWGYIHGNCGAGSTYRNNLTSFTRWSIVPRRLVPSRKDDAGNERFSDTTTTVLGQALPFPVAIAPIGVQKIFNPEGEAATARATASLGIPYILSTASSTSIEDVAAANGPGAPRWYQLYWPSREHDDITISLLKRAKAAGYTALFVTLDTYVLGWRPSDLDNGYNPFIHPDHIGVEIGLTDPVFQKQFKEKHGYDISSAPSGVYQSAQGGTTGASLGPAAREWAKIVFPGHSHSWEDVEFLKKHWDGPIVLKGIQSVHDAKKCVEVGVQGIVVSNHGGRQQDGGASSLGMLPKIVDAVGDKIDVIFDSGIRCGADIIKAIALGAKCVLVGRPYAYGLALGGEEGVRHVLRAMCGDLTMNMHLAGLRDIHEVTRDILVKESDLV</sequence>
<feature type="binding site" evidence="7">
    <location>
        <begin position="353"/>
        <end position="357"/>
    </location>
    <ligand>
        <name>FMN</name>
        <dbReference type="ChEBI" id="CHEBI:58210"/>
    </ligand>
</feature>
<feature type="binding site" evidence="7">
    <location>
        <position position="140"/>
    </location>
    <ligand>
        <name>FMN</name>
        <dbReference type="ChEBI" id="CHEBI:58210"/>
    </ligand>
</feature>
<protein>
    <submittedName>
        <fullName evidence="9">FMN-dependent dehydrogenase</fullName>
    </submittedName>
</protein>
<dbReference type="Proteomes" id="UP000736672">
    <property type="component" value="Unassembled WGS sequence"/>
</dbReference>
<dbReference type="AlphaFoldDB" id="A0A9P9K6E2"/>
<dbReference type="PROSITE" id="PS00557">
    <property type="entry name" value="FMN_HYDROXY_ACID_DH_1"/>
    <property type="match status" value="1"/>
</dbReference>
<name>A0A9P9K6E2_FUSSL</name>
<proteinExistence type="inferred from homology"/>
<feature type="binding site" evidence="7">
    <location>
        <position position="298"/>
    </location>
    <ligand>
        <name>FMN</name>
        <dbReference type="ChEBI" id="CHEBI:58210"/>
    </ligand>
</feature>
<dbReference type="InterPro" id="IPR013785">
    <property type="entry name" value="Aldolase_TIM"/>
</dbReference>
<dbReference type="PANTHER" id="PTHR10578:SF143">
    <property type="entry name" value="FMN-DEPENDENT ALPHA-HYDROXY ACID DEHYDROGENASE PB1A11.03"/>
    <property type="match status" value="1"/>
</dbReference>
<evidence type="ECO:0000313" key="10">
    <source>
        <dbReference type="Proteomes" id="UP000736672"/>
    </source>
</evidence>
<dbReference type="PANTHER" id="PTHR10578">
    <property type="entry name" value="S -2-HYDROXY-ACID OXIDASE-RELATED"/>
    <property type="match status" value="1"/>
</dbReference>
<evidence type="ECO:0000256" key="5">
    <source>
        <dbReference type="ARBA" id="ARBA00024042"/>
    </source>
</evidence>
<feature type="binding site" evidence="7">
    <location>
        <position position="165"/>
    </location>
    <ligand>
        <name>glyoxylate</name>
        <dbReference type="ChEBI" id="CHEBI:36655"/>
    </ligand>
</feature>
<dbReference type="InterPro" id="IPR000262">
    <property type="entry name" value="FMN-dep_DH"/>
</dbReference>
<feature type="binding site" evidence="7">
    <location>
        <position position="163"/>
    </location>
    <ligand>
        <name>FMN</name>
        <dbReference type="ChEBI" id="CHEBI:58210"/>
    </ligand>
</feature>
<dbReference type="GO" id="GO:0016491">
    <property type="term" value="F:oxidoreductase activity"/>
    <property type="evidence" value="ECO:0007669"/>
    <property type="project" value="UniProtKB-KW"/>
</dbReference>
<evidence type="ECO:0000256" key="7">
    <source>
        <dbReference type="PIRSR" id="PIRSR000138-2"/>
    </source>
</evidence>
<gene>
    <name evidence="9" type="ORF">B0J15DRAFT_562042</name>
</gene>